<accession>A3C332</accession>
<reference evidence="2" key="2">
    <citation type="submission" date="2008-12" db="EMBL/GenBank/DDBJ databases">
        <title>Improved gene annotation of the rice (Oryza sativa) genomes.</title>
        <authorList>
            <person name="Wang J."/>
            <person name="Li R."/>
            <person name="Fan W."/>
            <person name="Huang Q."/>
            <person name="Zhang J."/>
            <person name="Zhou Y."/>
            <person name="Hu Y."/>
            <person name="Zi S."/>
            <person name="Li J."/>
            <person name="Ni P."/>
            <person name="Zheng H."/>
            <person name="Zhang Y."/>
            <person name="Zhao M."/>
            <person name="Hao Q."/>
            <person name="McDermott J."/>
            <person name="Samudrala R."/>
            <person name="Kristiansen K."/>
            <person name="Wong G.K.-S."/>
        </authorList>
    </citation>
    <scope>NUCLEOTIDE SEQUENCE</scope>
</reference>
<sequence>MQQIPYCYQYQVPGTRDTWYLVPMIPGTWVAWRRRRRWRIRWSARQSVEEEAAANPIVVEVEQPMRRPNEGGKPEQRGKGGELKGDPCRGRAVIVLLGARGPEPTGEAPARERLPRRQQRPPCPATTLPLVHRTRRRASRRRLDPRGGGATATGTTAGTGSDERPPRPMRHPTQLATIVVFVLVVTEREREKEGEETKKRIRMLDI</sequence>
<organism evidence="2">
    <name type="scientific">Oryza sativa subsp. japonica</name>
    <name type="common">Rice</name>
    <dbReference type="NCBI Taxonomy" id="39947"/>
    <lineage>
        <taxon>Eukaryota</taxon>
        <taxon>Viridiplantae</taxon>
        <taxon>Streptophyta</taxon>
        <taxon>Embryophyta</taxon>
        <taxon>Tracheophyta</taxon>
        <taxon>Spermatophyta</taxon>
        <taxon>Magnoliopsida</taxon>
        <taxon>Liliopsida</taxon>
        <taxon>Poales</taxon>
        <taxon>Poaceae</taxon>
        <taxon>BOP clade</taxon>
        <taxon>Oryzoideae</taxon>
        <taxon>Oryzeae</taxon>
        <taxon>Oryzinae</taxon>
        <taxon>Oryza</taxon>
        <taxon>Oryza sativa</taxon>
    </lineage>
</organism>
<proteinExistence type="predicted"/>
<feature type="region of interest" description="Disordered" evidence="1">
    <location>
        <begin position="62"/>
        <end position="174"/>
    </location>
</feature>
<evidence type="ECO:0000256" key="1">
    <source>
        <dbReference type="SAM" id="MobiDB-lite"/>
    </source>
</evidence>
<gene>
    <name evidence="2" type="ORF">OsJ_30906</name>
</gene>
<protein>
    <submittedName>
        <fullName evidence="2">Uncharacterized protein</fullName>
    </submittedName>
</protein>
<feature type="compositionally biased region" description="Basic and acidic residues" evidence="1">
    <location>
        <begin position="63"/>
        <end position="89"/>
    </location>
</feature>
<dbReference type="Proteomes" id="UP000007752">
    <property type="component" value="Chromosome 10"/>
</dbReference>
<dbReference type="EMBL" id="CM000147">
    <property type="protein sequence ID" value="EAZ15495.1"/>
    <property type="molecule type" value="Genomic_DNA"/>
</dbReference>
<dbReference type="AlphaFoldDB" id="A3C332"/>
<reference evidence="2" key="1">
    <citation type="journal article" date="2005" name="PLoS Biol.">
        <title>The genomes of Oryza sativa: a history of duplications.</title>
        <authorList>
            <person name="Yu J."/>
            <person name="Wang J."/>
            <person name="Lin W."/>
            <person name="Li S."/>
            <person name="Li H."/>
            <person name="Zhou J."/>
            <person name="Ni P."/>
            <person name="Dong W."/>
            <person name="Hu S."/>
            <person name="Zeng C."/>
            <person name="Zhang J."/>
            <person name="Zhang Y."/>
            <person name="Li R."/>
            <person name="Xu Z."/>
            <person name="Li S."/>
            <person name="Li X."/>
            <person name="Zheng H."/>
            <person name="Cong L."/>
            <person name="Lin L."/>
            <person name="Yin J."/>
            <person name="Geng J."/>
            <person name="Li G."/>
            <person name="Shi J."/>
            <person name="Liu J."/>
            <person name="Lv H."/>
            <person name="Li J."/>
            <person name="Wang J."/>
            <person name="Deng Y."/>
            <person name="Ran L."/>
            <person name="Shi X."/>
            <person name="Wang X."/>
            <person name="Wu Q."/>
            <person name="Li C."/>
            <person name="Ren X."/>
            <person name="Wang J."/>
            <person name="Wang X."/>
            <person name="Li D."/>
            <person name="Liu D."/>
            <person name="Zhang X."/>
            <person name="Ji Z."/>
            <person name="Zhao W."/>
            <person name="Sun Y."/>
            <person name="Zhang Z."/>
            <person name="Bao J."/>
            <person name="Han Y."/>
            <person name="Dong L."/>
            <person name="Ji J."/>
            <person name="Chen P."/>
            <person name="Wu S."/>
            <person name="Liu J."/>
            <person name="Xiao Y."/>
            <person name="Bu D."/>
            <person name="Tan J."/>
            <person name="Yang L."/>
            <person name="Ye C."/>
            <person name="Zhang J."/>
            <person name="Xu J."/>
            <person name="Zhou Y."/>
            <person name="Yu Y."/>
            <person name="Zhang B."/>
            <person name="Zhuang S."/>
            <person name="Wei H."/>
            <person name="Liu B."/>
            <person name="Lei M."/>
            <person name="Yu H."/>
            <person name="Li Y."/>
            <person name="Xu H."/>
            <person name="Wei S."/>
            <person name="He X."/>
            <person name="Fang L."/>
            <person name="Zhang Z."/>
            <person name="Zhang Y."/>
            <person name="Huang X."/>
            <person name="Su Z."/>
            <person name="Tong W."/>
            <person name="Li J."/>
            <person name="Tong Z."/>
            <person name="Li S."/>
            <person name="Ye J."/>
            <person name="Wang L."/>
            <person name="Fang L."/>
            <person name="Lei T."/>
            <person name="Chen C."/>
            <person name="Chen H."/>
            <person name="Xu Z."/>
            <person name="Li H."/>
            <person name="Huang H."/>
            <person name="Zhang F."/>
            <person name="Xu H."/>
            <person name="Li N."/>
            <person name="Zhao C."/>
            <person name="Li S."/>
            <person name="Dong L."/>
            <person name="Huang Y."/>
            <person name="Li L."/>
            <person name="Xi Y."/>
            <person name="Qi Q."/>
            <person name="Li W."/>
            <person name="Zhang B."/>
            <person name="Hu W."/>
            <person name="Zhang Y."/>
            <person name="Tian X."/>
            <person name="Jiao Y."/>
            <person name="Liang X."/>
            <person name="Jin J."/>
            <person name="Gao L."/>
            <person name="Zheng W."/>
            <person name="Hao B."/>
            <person name="Liu S."/>
            <person name="Wang W."/>
            <person name="Yuan L."/>
            <person name="Cao M."/>
            <person name="McDermott J."/>
            <person name="Samudrala R."/>
            <person name="Wang J."/>
            <person name="Wong G.K."/>
            <person name="Yang H."/>
        </authorList>
    </citation>
    <scope>NUCLEOTIDE SEQUENCE [LARGE SCALE GENOMIC DNA]</scope>
</reference>
<evidence type="ECO:0000313" key="2">
    <source>
        <dbReference type="EMBL" id="EAZ15495.1"/>
    </source>
</evidence>
<name>A3C332_ORYSJ</name>